<feature type="compositionally biased region" description="Acidic residues" evidence="7">
    <location>
        <begin position="58"/>
        <end position="76"/>
    </location>
</feature>
<dbReference type="GO" id="GO:0006508">
    <property type="term" value="P:proteolysis"/>
    <property type="evidence" value="ECO:0007669"/>
    <property type="project" value="UniProtKB-KW"/>
</dbReference>
<dbReference type="GO" id="GO:0046872">
    <property type="term" value="F:metal ion binding"/>
    <property type="evidence" value="ECO:0007669"/>
    <property type="project" value="UniProtKB-KW"/>
</dbReference>
<keyword evidence="2" id="KW-0645">Protease</keyword>
<name>E5Y507_BILW3</name>
<dbReference type="CDD" id="cd12797">
    <property type="entry name" value="M23_peptidase"/>
    <property type="match status" value="1"/>
</dbReference>
<dbReference type="SUPFAM" id="SSF51261">
    <property type="entry name" value="Duplicated hybrid motif"/>
    <property type="match status" value="1"/>
</dbReference>
<evidence type="ECO:0000313" key="9">
    <source>
        <dbReference type="EMBL" id="EFV44774.1"/>
    </source>
</evidence>
<evidence type="ECO:0000256" key="3">
    <source>
        <dbReference type="ARBA" id="ARBA00022723"/>
    </source>
</evidence>
<dbReference type="PANTHER" id="PTHR21666:SF288">
    <property type="entry name" value="CELL DIVISION PROTEIN YTFB"/>
    <property type="match status" value="1"/>
</dbReference>
<dbReference type="GeneID" id="78086401"/>
<evidence type="ECO:0000256" key="7">
    <source>
        <dbReference type="SAM" id="MobiDB-lite"/>
    </source>
</evidence>
<dbReference type="Pfam" id="PF01551">
    <property type="entry name" value="Peptidase_M23"/>
    <property type="match status" value="1"/>
</dbReference>
<evidence type="ECO:0000256" key="6">
    <source>
        <dbReference type="ARBA" id="ARBA00023049"/>
    </source>
</evidence>
<evidence type="ECO:0000256" key="2">
    <source>
        <dbReference type="ARBA" id="ARBA00022670"/>
    </source>
</evidence>
<dbReference type="HOGENOM" id="CLU_026846_4_3_7"/>
<dbReference type="InterPro" id="IPR016047">
    <property type="entry name" value="M23ase_b-sheet_dom"/>
</dbReference>
<feature type="domain" description="M23ase beta-sheet core" evidence="8">
    <location>
        <begin position="323"/>
        <end position="419"/>
    </location>
</feature>
<comment type="cofactor">
    <cofactor evidence="1">
        <name>Zn(2+)</name>
        <dbReference type="ChEBI" id="CHEBI:29105"/>
    </cofactor>
</comment>
<evidence type="ECO:0000256" key="1">
    <source>
        <dbReference type="ARBA" id="ARBA00001947"/>
    </source>
</evidence>
<accession>E5Y507</accession>
<dbReference type="eggNOG" id="COG0739">
    <property type="taxonomic scope" value="Bacteria"/>
</dbReference>
<proteinExistence type="predicted"/>
<dbReference type="PANTHER" id="PTHR21666">
    <property type="entry name" value="PEPTIDASE-RELATED"/>
    <property type="match status" value="1"/>
</dbReference>
<keyword evidence="4" id="KW-0378">Hydrolase</keyword>
<dbReference type="InterPro" id="IPR011055">
    <property type="entry name" value="Dup_hybrid_motif"/>
</dbReference>
<organism evidence="9 10">
    <name type="scientific">Bilophila wadsworthia (strain 3_1_6)</name>
    <dbReference type="NCBI Taxonomy" id="563192"/>
    <lineage>
        <taxon>Bacteria</taxon>
        <taxon>Pseudomonadati</taxon>
        <taxon>Thermodesulfobacteriota</taxon>
        <taxon>Desulfovibrionia</taxon>
        <taxon>Desulfovibrionales</taxon>
        <taxon>Desulfovibrionaceae</taxon>
        <taxon>Bilophila</taxon>
    </lineage>
</organism>
<evidence type="ECO:0000256" key="4">
    <source>
        <dbReference type="ARBA" id="ARBA00022801"/>
    </source>
</evidence>
<keyword evidence="10" id="KW-1185">Reference proteome</keyword>
<gene>
    <name evidence="9" type="ORF">HMPREF0179_01270</name>
</gene>
<reference evidence="9 10" key="1">
    <citation type="submission" date="2010-10" db="EMBL/GenBank/DDBJ databases">
        <authorList>
            <consortium name="The Broad Institute Genome Sequencing Platform"/>
            <person name="Ward D."/>
            <person name="Earl A."/>
            <person name="Feldgarden M."/>
            <person name="Young S.K."/>
            <person name="Gargeya S."/>
            <person name="Zeng Q."/>
            <person name="Alvarado L."/>
            <person name="Berlin A."/>
            <person name="Bochicchio J."/>
            <person name="Chapman S.B."/>
            <person name="Chen Z."/>
            <person name="Freedman E."/>
            <person name="Gellesch M."/>
            <person name="Goldberg J."/>
            <person name="Griggs A."/>
            <person name="Gujja S."/>
            <person name="Heilman E."/>
            <person name="Heiman D."/>
            <person name="Howarth C."/>
            <person name="Mehta T."/>
            <person name="Neiman D."/>
            <person name="Pearson M."/>
            <person name="Roberts A."/>
            <person name="Saif S."/>
            <person name="Shea T."/>
            <person name="Shenoy N."/>
            <person name="Sisk P."/>
            <person name="Stolte C."/>
            <person name="Sykes S."/>
            <person name="White J."/>
            <person name="Yandava C."/>
            <person name="Allen-Vercoe E."/>
            <person name="Sibley C."/>
            <person name="Ambrose C.E."/>
            <person name="Strauss J."/>
            <person name="Daigneault M."/>
            <person name="Haas B."/>
            <person name="Nusbaum C."/>
            <person name="Birren B."/>
        </authorList>
    </citation>
    <scope>NUCLEOTIDE SEQUENCE [LARGE SCALE GENOMIC DNA]</scope>
    <source>
        <strain evidence="9 10">3_1_6</strain>
    </source>
</reference>
<protein>
    <recommendedName>
        <fullName evidence="8">M23ase beta-sheet core domain-containing protein</fullName>
    </recommendedName>
</protein>
<dbReference type="RefSeq" id="WP_005026284.1">
    <property type="nucleotide sequence ID" value="NZ_KE150238.1"/>
</dbReference>
<dbReference type="OrthoDB" id="9815245at2"/>
<evidence type="ECO:0000313" key="10">
    <source>
        <dbReference type="Proteomes" id="UP000006034"/>
    </source>
</evidence>
<sequence>MRRILWCIISLCLILLSLALLLRFRDDADPLPAPLENVFSHVEGLLSLSPEHAVDEFKQDEEEEVQKEDGEEEDAKEADVYEANPRYTIEQDPEQGEVLRSEIQKGDTVGKILGDWMDANDLAELLAAAKPVYALTKVRFGQPFAVVRDPQTKAFRCFKYEINQEKYLIVEKKDDRFVARLEEIDYQTSLAVIKGEIKSTLSGAVTEQGENVALAIALANVFASEINFISDLREGDAFEVLVEKRFRHDAFEGYGRVLGAKFTNQNKQHTAYLFHNERGRETYYNAEGDNLHRELLKAPLSFLRVTSRYSMARRHPVFGNTRPHQGIDYGAPTGTPIMAVGDGVITNIGRAGGYGKQVIIRHDNGLESLYGHMSRFAKSMKNGKRVRQGQTIGYVGATGTATGPHLDFRIRKQGQFVNPDKLIIPRDQALEKRRMADYKLVVHAVDAYLTGKDTASYDPDTWFKDED</sequence>
<dbReference type="MEROPS" id="M23.009"/>
<dbReference type="InterPro" id="IPR050570">
    <property type="entry name" value="Cell_wall_metabolism_enzyme"/>
</dbReference>
<dbReference type="AlphaFoldDB" id="E5Y507"/>
<dbReference type="GO" id="GO:0004222">
    <property type="term" value="F:metalloendopeptidase activity"/>
    <property type="evidence" value="ECO:0007669"/>
    <property type="project" value="TreeGrafter"/>
</dbReference>
<evidence type="ECO:0000259" key="8">
    <source>
        <dbReference type="Pfam" id="PF01551"/>
    </source>
</evidence>
<dbReference type="EMBL" id="ADCP02000001">
    <property type="protein sequence ID" value="EFV44774.1"/>
    <property type="molecule type" value="Genomic_DNA"/>
</dbReference>
<feature type="region of interest" description="Disordered" evidence="7">
    <location>
        <begin position="56"/>
        <end position="77"/>
    </location>
</feature>
<dbReference type="Gene3D" id="3.10.450.350">
    <property type="match status" value="1"/>
</dbReference>
<dbReference type="STRING" id="563192.HMPREF0179_01270"/>
<evidence type="ECO:0000256" key="5">
    <source>
        <dbReference type="ARBA" id="ARBA00022833"/>
    </source>
</evidence>
<keyword evidence="3" id="KW-0479">Metal-binding</keyword>
<keyword evidence="5" id="KW-0862">Zinc</keyword>
<comment type="caution">
    <text evidence="9">The sequence shown here is derived from an EMBL/GenBank/DDBJ whole genome shotgun (WGS) entry which is preliminary data.</text>
</comment>
<dbReference type="Gene3D" id="2.70.70.10">
    <property type="entry name" value="Glucose Permease (Domain IIA)"/>
    <property type="match status" value="1"/>
</dbReference>
<reference evidence="9 10" key="2">
    <citation type="submission" date="2013-04" db="EMBL/GenBank/DDBJ databases">
        <title>The Genome Sequence of Bilophila wadsworthia 3_1_6.</title>
        <authorList>
            <consortium name="The Broad Institute Genomics Platform"/>
            <person name="Earl A."/>
            <person name="Ward D."/>
            <person name="Feldgarden M."/>
            <person name="Gevers D."/>
            <person name="Sibley C."/>
            <person name="Strauss J."/>
            <person name="Allen-Vercoe E."/>
            <person name="Walker B."/>
            <person name="Young S."/>
            <person name="Zeng Q."/>
            <person name="Gargeya S."/>
            <person name="Fitzgerald M."/>
            <person name="Haas B."/>
            <person name="Abouelleil A."/>
            <person name="Allen A.W."/>
            <person name="Alvarado L."/>
            <person name="Arachchi H.M."/>
            <person name="Berlin A.M."/>
            <person name="Chapman S.B."/>
            <person name="Gainer-Dewar J."/>
            <person name="Goldberg J."/>
            <person name="Griggs A."/>
            <person name="Gujja S."/>
            <person name="Hansen M."/>
            <person name="Howarth C."/>
            <person name="Imamovic A."/>
            <person name="Ireland A."/>
            <person name="Larimer J."/>
            <person name="McCowan C."/>
            <person name="Murphy C."/>
            <person name="Pearson M."/>
            <person name="Poon T.W."/>
            <person name="Priest M."/>
            <person name="Roberts A."/>
            <person name="Saif S."/>
            <person name="Shea T."/>
            <person name="Sisk P."/>
            <person name="Sykes S."/>
            <person name="Wortman J."/>
            <person name="Nusbaum C."/>
            <person name="Birren B."/>
        </authorList>
    </citation>
    <scope>NUCLEOTIDE SEQUENCE [LARGE SCALE GENOMIC DNA]</scope>
    <source>
        <strain evidence="9 10">3_1_6</strain>
    </source>
</reference>
<keyword evidence="6" id="KW-0482">Metalloprotease</keyword>
<dbReference type="Proteomes" id="UP000006034">
    <property type="component" value="Unassembled WGS sequence"/>
</dbReference>